<keyword evidence="11 14" id="KW-0040">ANK repeat</keyword>
<dbReference type="GO" id="GO:0043596">
    <property type="term" value="C:nuclear replication fork"/>
    <property type="evidence" value="ECO:0007669"/>
    <property type="project" value="TreeGrafter"/>
</dbReference>
<evidence type="ECO:0000256" key="13">
    <source>
        <dbReference type="ARBA" id="ARBA00023242"/>
    </source>
</evidence>
<evidence type="ECO:0000256" key="14">
    <source>
        <dbReference type="PROSITE-ProRule" id="PRU00023"/>
    </source>
</evidence>
<keyword evidence="5" id="KW-0158">Chromosome</keyword>
<keyword evidence="12" id="KW-0234">DNA repair</keyword>
<dbReference type="Gene3D" id="1.25.40.20">
    <property type="entry name" value="Ankyrin repeat-containing domain"/>
    <property type="match status" value="1"/>
</dbReference>
<dbReference type="EMBL" id="VYZN01000079">
    <property type="protein sequence ID" value="KAE9523411.1"/>
    <property type="molecule type" value="Genomic_DNA"/>
</dbReference>
<dbReference type="PROSITE" id="PS50005">
    <property type="entry name" value="TPR"/>
    <property type="match status" value="1"/>
</dbReference>
<comment type="caution">
    <text evidence="17">The sequence shown here is derived from an EMBL/GenBank/DDBJ whole genome shotgun (WGS) entry which is preliminary data.</text>
</comment>
<evidence type="ECO:0000256" key="6">
    <source>
        <dbReference type="ARBA" id="ARBA00022614"/>
    </source>
</evidence>
<evidence type="ECO:0000256" key="12">
    <source>
        <dbReference type="ARBA" id="ARBA00023204"/>
    </source>
</evidence>
<dbReference type="InterPro" id="IPR001611">
    <property type="entry name" value="Leu-rich_rpt"/>
</dbReference>
<dbReference type="GO" id="GO:0000724">
    <property type="term" value="P:double-strand break repair via homologous recombination"/>
    <property type="evidence" value="ECO:0007669"/>
    <property type="project" value="TreeGrafter"/>
</dbReference>
<dbReference type="PANTHER" id="PTHR46358:SF1">
    <property type="entry name" value="TONSOKU-LIKE PROTEIN"/>
    <property type="match status" value="1"/>
</dbReference>
<dbReference type="Gene3D" id="3.80.10.10">
    <property type="entry name" value="Ribonuclease Inhibitor"/>
    <property type="match status" value="1"/>
</dbReference>
<feature type="repeat" description="ANK" evidence="14">
    <location>
        <begin position="586"/>
        <end position="618"/>
    </location>
</feature>
<evidence type="ECO:0000256" key="16">
    <source>
        <dbReference type="SAM" id="MobiDB-lite"/>
    </source>
</evidence>
<dbReference type="InterPro" id="IPR052311">
    <property type="entry name" value="MMS22L-TONSL_complex_comp"/>
</dbReference>
<dbReference type="Pfam" id="PF12796">
    <property type="entry name" value="Ank_2"/>
    <property type="match status" value="1"/>
</dbReference>
<keyword evidence="13" id="KW-0539">Nucleus</keyword>
<comment type="subcellular location">
    <subcellularLocation>
        <location evidence="2">Chromosome</location>
    </subcellularLocation>
    <subcellularLocation>
        <location evidence="1">Nucleus</location>
    </subcellularLocation>
</comment>
<keyword evidence="8" id="KW-0227">DNA damage</keyword>
<keyword evidence="10" id="KW-0156">Chromatin regulator</keyword>
<dbReference type="InterPro" id="IPR032675">
    <property type="entry name" value="LRR_dom_sf"/>
</dbReference>
<dbReference type="SUPFAM" id="SSF48403">
    <property type="entry name" value="Ankyrin repeat"/>
    <property type="match status" value="1"/>
</dbReference>
<keyword evidence="18" id="KW-1185">Reference proteome</keyword>
<feature type="repeat" description="ANK" evidence="14">
    <location>
        <begin position="550"/>
        <end position="582"/>
    </location>
</feature>
<keyword evidence="9 15" id="KW-0802">TPR repeat</keyword>
<accession>A0A6G0T0F5</accession>
<evidence type="ECO:0000256" key="4">
    <source>
        <dbReference type="ARBA" id="ARBA00017829"/>
    </source>
</evidence>
<organism evidence="17 18">
    <name type="scientific">Aphis glycines</name>
    <name type="common">Soybean aphid</name>
    <dbReference type="NCBI Taxonomy" id="307491"/>
    <lineage>
        <taxon>Eukaryota</taxon>
        <taxon>Metazoa</taxon>
        <taxon>Ecdysozoa</taxon>
        <taxon>Arthropoda</taxon>
        <taxon>Hexapoda</taxon>
        <taxon>Insecta</taxon>
        <taxon>Pterygota</taxon>
        <taxon>Neoptera</taxon>
        <taxon>Paraneoptera</taxon>
        <taxon>Hemiptera</taxon>
        <taxon>Sternorrhyncha</taxon>
        <taxon>Aphidomorpha</taxon>
        <taxon>Aphidoidea</taxon>
        <taxon>Aphididae</taxon>
        <taxon>Aphidini</taxon>
        <taxon>Aphis</taxon>
        <taxon>Aphis</taxon>
    </lineage>
</organism>
<comment type="similarity">
    <text evidence="3">Belongs to the Tonsoku family.</text>
</comment>
<evidence type="ECO:0000256" key="7">
    <source>
        <dbReference type="ARBA" id="ARBA00022737"/>
    </source>
</evidence>
<evidence type="ECO:0000256" key="11">
    <source>
        <dbReference type="ARBA" id="ARBA00023043"/>
    </source>
</evidence>
<keyword evidence="6" id="KW-0433">Leucine-rich repeat</keyword>
<dbReference type="SUPFAM" id="SSF52047">
    <property type="entry name" value="RNI-like"/>
    <property type="match status" value="1"/>
</dbReference>
<sequence length="1314" mass="150031">MNEMEERKWLKKKEKALLEDNFENLYYACKELADIYVNQEDYQLALTQYEQCEEAANRCGDETRLGVANRMIGEMYCYMNDFKNAIKHQKLHLKISNSTNDIVEQQRALATLGRTYFLCAETSDTNEYKKSEALSTSVKYYLKSLEVCNKLGKEVGIKTLSEMKARLYLNLSLCEESSNELNKSLDYINKSMKLCTDADLNEELCKCYSIKSNLYSKLDNYSKAIACVDQGLQIASRLSNKKIIGTELLCHKADLLIDINDYQTAKRAMIKAYKLKVPIKNEFEEVIKKLKIIVLMCQVENSLLLASQMDYEQRRHLNEKLGDACVALKKYSKAITYYEKMLENSERCGMTDKSLIPCYVSLAQTYKDNKQYYQALEYFYKELNLYSESSIEACKTLLNIAELMESQYDPFDKIWSIYERAKHIAKKNNDGYLQLAAVKGMKCLAEDRNKSDLVNDLKSELNSLLKYETDSAEAEYDVPDIWDDISLKDLSDIDEDEDDKKRKRHKQTTIPEKKNEKGETPIIPACAKGNVKLVLSLLKQGHSVNAGDALGWTALHEASNYGYVDIVNVLLDHGADINNRGGPCCEGITPLHDAAACGHLEVIDCLLDRGANPLVRTNKGETPLDSLIACRNRVILEEKKELDSIKLAHFWSIVERLSECLRKAGYTPPVPLTDVEEILKNGQQSTDNYLGVIPDSYKGSRKPYKDVEVFDRFERKEKNIEFEDAFTSGAAEDYKHTINQLKNHSKRRRESELPYEISHPPLVENSADEWLEEDIIIKPKKRYCTDTTKNSYSPISPIKEFNFKDKDDWLNDDKFPDIVSDVESNKEVQSLTPDSDEDFDDIVISDKQKDLVKNKYKPLMLSTSKKKHQSKLENQGFINIKNISQEIDEPAPIFQPAKRDETLRNINRTIKVRVENRLFLVPIPASEENINLKWLSTEASRRYQKLEGVNPILNLTTDDGALLDENDPIDLVYGLQEVLGIIAGWSTETLIETYKKLCVESNITFNEQISQFLDVLQATGTLDMSDYVIMPNVLNITLNVACHYHNLQLLCLSGVALEDNGMKILSEYMSNLQQLIKLDISCNNISSTGIGYWTTSITNNKYLINLESLNISHNPITNAGLAHLRLIIQHSTSLRSLYIRDIDIDHDCYDYASELYLDNIEDLDLSFNMLGRTGVSGFFIRLDPMRLKYLNVRNTGSSMVLRECTLFLERSQADCLHSIDLSSLDLEDEDLDLLCNCLESAGNLQHIWLADNPKVTQMCIDRIKHLSVKFVHMAGCKPVDISQFDTIDLEQMSISGYGDSTLFKNAPYNVKVSL</sequence>
<evidence type="ECO:0000256" key="15">
    <source>
        <dbReference type="PROSITE-ProRule" id="PRU00339"/>
    </source>
</evidence>
<evidence type="ECO:0000256" key="5">
    <source>
        <dbReference type="ARBA" id="ARBA00022454"/>
    </source>
</evidence>
<evidence type="ECO:0000256" key="3">
    <source>
        <dbReference type="ARBA" id="ARBA00010999"/>
    </source>
</evidence>
<dbReference type="Pfam" id="PF00023">
    <property type="entry name" value="Ank"/>
    <property type="match status" value="1"/>
</dbReference>
<evidence type="ECO:0000256" key="2">
    <source>
        <dbReference type="ARBA" id="ARBA00004286"/>
    </source>
</evidence>
<dbReference type="GO" id="GO:0006325">
    <property type="term" value="P:chromatin organization"/>
    <property type="evidence" value="ECO:0007669"/>
    <property type="project" value="UniProtKB-KW"/>
</dbReference>
<feature type="repeat" description="TPR" evidence="15">
    <location>
        <begin position="356"/>
        <end position="389"/>
    </location>
</feature>
<reference evidence="17 18" key="1">
    <citation type="submission" date="2019-08" db="EMBL/GenBank/DDBJ databases">
        <title>The genome of the soybean aphid Biotype 1, its phylome, world population structure and adaptation to the North American continent.</title>
        <authorList>
            <person name="Giordano R."/>
            <person name="Donthu R.K."/>
            <person name="Hernandez A.G."/>
            <person name="Wright C.L."/>
            <person name="Zimin A.V."/>
        </authorList>
    </citation>
    <scope>NUCLEOTIDE SEQUENCE [LARGE SCALE GENOMIC DNA]</scope>
    <source>
        <tissue evidence="17">Whole aphids</tissue>
    </source>
</reference>
<dbReference type="OrthoDB" id="273147at2759"/>
<keyword evidence="7" id="KW-0677">Repeat</keyword>
<dbReference type="PROSITE" id="PS51450">
    <property type="entry name" value="LRR"/>
    <property type="match status" value="1"/>
</dbReference>
<dbReference type="SUPFAM" id="SSF48452">
    <property type="entry name" value="TPR-like"/>
    <property type="match status" value="3"/>
</dbReference>
<evidence type="ECO:0000256" key="10">
    <source>
        <dbReference type="ARBA" id="ARBA00022853"/>
    </source>
</evidence>
<protein>
    <recommendedName>
        <fullName evidence="4">Tonsoku-like protein</fullName>
    </recommendedName>
</protein>
<dbReference type="InterPro" id="IPR002110">
    <property type="entry name" value="Ankyrin_rpt"/>
</dbReference>
<dbReference type="SMART" id="SM00028">
    <property type="entry name" value="TPR"/>
    <property type="match status" value="6"/>
</dbReference>
<dbReference type="Gene3D" id="1.25.40.10">
    <property type="entry name" value="Tetratricopeptide repeat domain"/>
    <property type="match status" value="2"/>
</dbReference>
<dbReference type="GO" id="GO:0031297">
    <property type="term" value="P:replication fork processing"/>
    <property type="evidence" value="ECO:0007669"/>
    <property type="project" value="TreeGrafter"/>
</dbReference>
<gene>
    <name evidence="17" type="ORF">AGLY_015963</name>
</gene>
<evidence type="ECO:0000256" key="1">
    <source>
        <dbReference type="ARBA" id="ARBA00004123"/>
    </source>
</evidence>
<name>A0A6G0T0F5_APHGL</name>
<dbReference type="InterPro" id="IPR036770">
    <property type="entry name" value="Ankyrin_rpt-contain_sf"/>
</dbReference>
<proteinExistence type="inferred from homology"/>
<evidence type="ECO:0000313" key="18">
    <source>
        <dbReference type="Proteomes" id="UP000475862"/>
    </source>
</evidence>
<dbReference type="Proteomes" id="UP000475862">
    <property type="component" value="Unassembled WGS sequence"/>
</dbReference>
<evidence type="ECO:0000313" key="17">
    <source>
        <dbReference type="EMBL" id="KAE9523411.1"/>
    </source>
</evidence>
<dbReference type="PANTHER" id="PTHR46358">
    <property type="entry name" value="TONSOKU-LIKE PROTEIN"/>
    <property type="match status" value="1"/>
</dbReference>
<dbReference type="PROSITE" id="PS50088">
    <property type="entry name" value="ANK_REPEAT"/>
    <property type="match status" value="3"/>
</dbReference>
<feature type="region of interest" description="Disordered" evidence="16">
    <location>
        <begin position="495"/>
        <end position="517"/>
    </location>
</feature>
<evidence type="ECO:0000256" key="9">
    <source>
        <dbReference type="ARBA" id="ARBA00022803"/>
    </source>
</evidence>
<feature type="repeat" description="ANK" evidence="14">
    <location>
        <begin position="517"/>
        <end position="549"/>
    </location>
</feature>
<dbReference type="SMART" id="SM00248">
    <property type="entry name" value="ANK"/>
    <property type="match status" value="3"/>
</dbReference>
<dbReference type="InterPro" id="IPR019734">
    <property type="entry name" value="TPR_rpt"/>
</dbReference>
<dbReference type="InterPro" id="IPR011990">
    <property type="entry name" value="TPR-like_helical_dom_sf"/>
</dbReference>
<dbReference type="PROSITE" id="PS50297">
    <property type="entry name" value="ANK_REP_REGION"/>
    <property type="match status" value="3"/>
</dbReference>
<dbReference type="Pfam" id="PF13181">
    <property type="entry name" value="TPR_8"/>
    <property type="match status" value="1"/>
</dbReference>
<evidence type="ECO:0000256" key="8">
    <source>
        <dbReference type="ARBA" id="ARBA00022763"/>
    </source>
</evidence>